<dbReference type="InterPro" id="IPR050231">
    <property type="entry name" value="Iron_ascorbate_oxido_reductase"/>
</dbReference>
<dbReference type="PANTHER" id="PTHR47990">
    <property type="entry name" value="2-OXOGLUTARATE (2OG) AND FE(II)-DEPENDENT OXYGENASE SUPERFAMILY PROTEIN-RELATED"/>
    <property type="match status" value="1"/>
</dbReference>
<keyword evidence="2" id="KW-0408">Iron</keyword>
<evidence type="ECO:0000256" key="3">
    <source>
        <dbReference type="SAM" id="MobiDB-lite"/>
    </source>
</evidence>
<evidence type="ECO:0000256" key="2">
    <source>
        <dbReference type="RuleBase" id="RU003682"/>
    </source>
</evidence>
<dbReference type="InterPro" id="IPR026992">
    <property type="entry name" value="DIOX_N"/>
</dbReference>
<dbReference type="Proteomes" id="UP001610335">
    <property type="component" value="Unassembled WGS sequence"/>
</dbReference>
<comment type="similarity">
    <text evidence="1 2">Belongs to the iron/ascorbate-dependent oxidoreductase family.</text>
</comment>
<dbReference type="InterPro" id="IPR005123">
    <property type="entry name" value="Oxoglu/Fe-dep_dioxygenase_dom"/>
</dbReference>
<comment type="caution">
    <text evidence="5">The sequence shown here is derived from an EMBL/GenBank/DDBJ whole genome shotgun (WGS) entry which is preliminary data.</text>
</comment>
<evidence type="ECO:0000313" key="5">
    <source>
        <dbReference type="EMBL" id="KAL2822226.1"/>
    </source>
</evidence>
<keyword evidence="2" id="KW-0560">Oxidoreductase</keyword>
<feature type="domain" description="Fe2OG dioxygenase" evidence="4">
    <location>
        <begin position="185"/>
        <end position="297"/>
    </location>
</feature>
<protein>
    <recommendedName>
        <fullName evidence="4">Fe2OG dioxygenase domain-containing protein</fullName>
    </recommendedName>
</protein>
<proteinExistence type="inferred from homology"/>
<dbReference type="PROSITE" id="PS51471">
    <property type="entry name" value="FE2OG_OXY"/>
    <property type="match status" value="1"/>
</dbReference>
<dbReference type="EMBL" id="JBFXLS010000059">
    <property type="protein sequence ID" value="KAL2822226.1"/>
    <property type="molecule type" value="Genomic_DNA"/>
</dbReference>
<dbReference type="Pfam" id="PF14226">
    <property type="entry name" value="DIOX_N"/>
    <property type="match status" value="1"/>
</dbReference>
<keyword evidence="2" id="KW-0479">Metal-binding</keyword>
<dbReference type="InterPro" id="IPR044861">
    <property type="entry name" value="IPNS-like_FE2OG_OXY"/>
</dbReference>
<reference evidence="5 6" key="1">
    <citation type="submission" date="2024-07" db="EMBL/GenBank/DDBJ databases">
        <title>Section-level genome sequencing and comparative genomics of Aspergillus sections Usti and Cavernicolus.</title>
        <authorList>
            <consortium name="Lawrence Berkeley National Laboratory"/>
            <person name="Nybo J.L."/>
            <person name="Vesth T.C."/>
            <person name="Theobald S."/>
            <person name="Frisvad J.C."/>
            <person name="Larsen T.O."/>
            <person name="Kjaerboelling I."/>
            <person name="Rothschild-Mancinelli K."/>
            <person name="Lyhne E.K."/>
            <person name="Kogle M.E."/>
            <person name="Barry K."/>
            <person name="Clum A."/>
            <person name="Na H."/>
            <person name="Ledsgaard L."/>
            <person name="Lin J."/>
            <person name="Lipzen A."/>
            <person name="Kuo A."/>
            <person name="Riley R."/>
            <person name="Mondo S."/>
            <person name="LaButti K."/>
            <person name="Haridas S."/>
            <person name="Pangalinan J."/>
            <person name="Salamov A.A."/>
            <person name="Simmons B.A."/>
            <person name="Magnuson J.K."/>
            <person name="Chen J."/>
            <person name="Drula E."/>
            <person name="Henrissat B."/>
            <person name="Wiebenga A."/>
            <person name="Lubbers R.J."/>
            <person name="Gomes A.C."/>
            <person name="Makela M.R."/>
            <person name="Stajich J."/>
            <person name="Grigoriev I.V."/>
            <person name="Mortensen U.H."/>
            <person name="De vries R.P."/>
            <person name="Baker S.E."/>
            <person name="Andersen M.R."/>
        </authorList>
    </citation>
    <scope>NUCLEOTIDE SEQUENCE [LARGE SCALE GENOMIC DNA]</scope>
    <source>
        <strain evidence="5 6">CBS 600.67</strain>
    </source>
</reference>
<accession>A0ABR4I3A3</accession>
<dbReference type="Pfam" id="PF03171">
    <property type="entry name" value="2OG-FeII_Oxy"/>
    <property type="match status" value="1"/>
</dbReference>
<name>A0ABR4I3A3_9EURO</name>
<dbReference type="SUPFAM" id="SSF51197">
    <property type="entry name" value="Clavaminate synthase-like"/>
    <property type="match status" value="1"/>
</dbReference>
<sequence>MASAKLINSAPPFPDTLPVANLLKISLSSLISGDPASANAVLTACRTLGFFQLDLANTPIGEAMTHLVDSIFPVIHETMELPLHQKMEYTQDAPRSFIGYKALGVMKTASGAPDNCEFWTIAEDGILGTTVPEQPMPSSLGTQRGVFKEYLAHGRAVVEYIFHALAAQLHIPHDAFTQFHDPTRKSGTIIRLLQYAPGTPRHEEEEENKEEEPGLPAHTDFGSITLLANVLGGLQVLNPRGEWEWVRPEAGCLIVNMGDAMVEWTAGVLRSNMHRVVCAPGEQAGLRRVSFAMLVRPFKEARMERLVGGSIPSVERDREEGMEKIGVGIDGMTAWEWELKKAMALKEGRDCARSHGGREL</sequence>
<feature type="region of interest" description="Disordered" evidence="3">
    <location>
        <begin position="197"/>
        <end position="218"/>
    </location>
</feature>
<keyword evidence="6" id="KW-1185">Reference proteome</keyword>
<organism evidence="5 6">
    <name type="scientific">Aspergillus cavernicola</name>
    <dbReference type="NCBI Taxonomy" id="176166"/>
    <lineage>
        <taxon>Eukaryota</taxon>
        <taxon>Fungi</taxon>
        <taxon>Dikarya</taxon>
        <taxon>Ascomycota</taxon>
        <taxon>Pezizomycotina</taxon>
        <taxon>Eurotiomycetes</taxon>
        <taxon>Eurotiomycetidae</taxon>
        <taxon>Eurotiales</taxon>
        <taxon>Aspergillaceae</taxon>
        <taxon>Aspergillus</taxon>
        <taxon>Aspergillus subgen. Nidulantes</taxon>
    </lineage>
</organism>
<dbReference type="InterPro" id="IPR027443">
    <property type="entry name" value="IPNS-like_sf"/>
</dbReference>
<evidence type="ECO:0000313" key="6">
    <source>
        <dbReference type="Proteomes" id="UP001610335"/>
    </source>
</evidence>
<evidence type="ECO:0000259" key="4">
    <source>
        <dbReference type="PROSITE" id="PS51471"/>
    </source>
</evidence>
<evidence type="ECO:0000256" key="1">
    <source>
        <dbReference type="ARBA" id="ARBA00008056"/>
    </source>
</evidence>
<gene>
    <name evidence="5" type="ORF">BDW59DRAFT_163819</name>
</gene>
<dbReference type="Gene3D" id="2.60.120.330">
    <property type="entry name" value="B-lactam Antibiotic, Isopenicillin N Synthase, Chain"/>
    <property type="match status" value="1"/>
</dbReference>